<gene>
    <name evidence="1" type="ORF">CHGG_09213</name>
</gene>
<dbReference type="HOGENOM" id="CLU_3406318_0_0_1"/>
<organism evidence="1 2">
    <name type="scientific">Chaetomium globosum (strain ATCC 6205 / CBS 148.51 / DSM 1962 / NBRC 6347 / NRRL 1970)</name>
    <name type="common">Soil fungus</name>
    <dbReference type="NCBI Taxonomy" id="306901"/>
    <lineage>
        <taxon>Eukaryota</taxon>
        <taxon>Fungi</taxon>
        <taxon>Dikarya</taxon>
        <taxon>Ascomycota</taxon>
        <taxon>Pezizomycotina</taxon>
        <taxon>Sordariomycetes</taxon>
        <taxon>Sordariomycetidae</taxon>
        <taxon>Sordariales</taxon>
        <taxon>Chaetomiaceae</taxon>
        <taxon>Chaetomium</taxon>
    </lineage>
</organism>
<dbReference type="AlphaFoldDB" id="Q2GS41"/>
<accession>Q2GS41</accession>
<dbReference type="EMBL" id="CH408034">
    <property type="protein sequence ID" value="EAQ85199.1"/>
    <property type="molecule type" value="Genomic_DNA"/>
</dbReference>
<dbReference type="GeneID" id="4394667"/>
<keyword evidence="2" id="KW-1185">Reference proteome</keyword>
<evidence type="ECO:0000313" key="1">
    <source>
        <dbReference type="EMBL" id="EAQ85199.1"/>
    </source>
</evidence>
<sequence length="30" mass="3366">MVHCVRRPPADALAVVDGGRWRGRDHEVPI</sequence>
<dbReference type="Proteomes" id="UP000001056">
    <property type="component" value="Unassembled WGS sequence"/>
</dbReference>
<dbReference type="InParanoid" id="Q2GS41"/>
<proteinExistence type="predicted"/>
<evidence type="ECO:0000313" key="2">
    <source>
        <dbReference type="Proteomes" id="UP000001056"/>
    </source>
</evidence>
<dbReference type="VEuPathDB" id="FungiDB:CHGG_09213"/>
<dbReference type="RefSeq" id="XP_001227140.1">
    <property type="nucleotide sequence ID" value="XM_001227139.1"/>
</dbReference>
<name>Q2GS41_CHAGB</name>
<protein>
    <submittedName>
        <fullName evidence="1">Uncharacterized protein</fullName>
    </submittedName>
</protein>
<reference evidence="2" key="1">
    <citation type="journal article" date="2015" name="Genome Announc.">
        <title>Draft genome sequence of the cellulolytic fungus Chaetomium globosum.</title>
        <authorList>
            <person name="Cuomo C.A."/>
            <person name="Untereiner W.A."/>
            <person name="Ma L.-J."/>
            <person name="Grabherr M."/>
            <person name="Birren B.W."/>
        </authorList>
    </citation>
    <scope>NUCLEOTIDE SEQUENCE [LARGE SCALE GENOMIC DNA]</scope>
    <source>
        <strain evidence="2">ATCC 6205 / CBS 148.51 / DSM 1962 / NBRC 6347 / NRRL 1970</strain>
    </source>
</reference>